<sequence length="232" mass="26547">MFDIKSLTLSDITTELHHVFELFNKTYFDGVLPTPAITIQSNGHQRLSMGWCSVVPVWGTQDGTLQMYELNLSAEFMDQDFYETMDTVLHEMVHLYHLHAGIQDTSRKGTYHNKRFKQKVLELGFEYKEDKPDPKHGWTYARLGDEAKRKIGEMPIRKEIFVIARHGYSYFKALAEGGETDEIASSSSTNMGYESGSKSIKWTCPSCGISVRSYKKDLNILCGDCNQNFETE</sequence>
<protein>
    <recommendedName>
        <fullName evidence="1">SprT-like domain-containing protein</fullName>
    </recommendedName>
</protein>
<gene>
    <name evidence="2" type="ORF">BSK47_31295</name>
</gene>
<dbReference type="RefSeq" id="WP_076138942.1">
    <property type="nucleotide sequence ID" value="NZ_MPTN01000083.1"/>
</dbReference>
<dbReference type="GO" id="GO:0006950">
    <property type="term" value="P:response to stress"/>
    <property type="evidence" value="ECO:0007669"/>
    <property type="project" value="UniProtKB-ARBA"/>
</dbReference>
<proteinExistence type="predicted"/>
<dbReference type="InterPro" id="IPR006640">
    <property type="entry name" value="SprT-like_domain"/>
</dbReference>
<evidence type="ECO:0000313" key="3">
    <source>
        <dbReference type="Proteomes" id="UP000187323"/>
    </source>
</evidence>
<organism evidence="2 3">
    <name type="scientific">Paenibacillus odorifer</name>
    <dbReference type="NCBI Taxonomy" id="189426"/>
    <lineage>
        <taxon>Bacteria</taxon>
        <taxon>Bacillati</taxon>
        <taxon>Bacillota</taxon>
        <taxon>Bacilli</taxon>
        <taxon>Bacillales</taxon>
        <taxon>Paenibacillaceae</taxon>
        <taxon>Paenibacillus</taxon>
    </lineage>
</organism>
<dbReference type="Pfam" id="PF10263">
    <property type="entry name" value="SprT-like"/>
    <property type="match status" value="1"/>
</dbReference>
<comment type="caution">
    <text evidence="2">The sequence shown here is derived from an EMBL/GenBank/DDBJ whole genome shotgun (WGS) entry which is preliminary data.</text>
</comment>
<dbReference type="AlphaFoldDB" id="A0AB36J542"/>
<reference evidence="2 3" key="1">
    <citation type="submission" date="2016-10" db="EMBL/GenBank/DDBJ databases">
        <title>Paenibacillus species isolates.</title>
        <authorList>
            <person name="Beno S.M."/>
        </authorList>
    </citation>
    <scope>NUCLEOTIDE SEQUENCE [LARGE SCALE GENOMIC DNA]</scope>
    <source>
        <strain evidence="2 3">FSL H7-0918</strain>
    </source>
</reference>
<dbReference type="Proteomes" id="UP000187323">
    <property type="component" value="Unassembled WGS sequence"/>
</dbReference>
<name>A0AB36J542_9BACL</name>
<dbReference type="EMBL" id="MPTO01000052">
    <property type="protein sequence ID" value="OME10106.1"/>
    <property type="molecule type" value="Genomic_DNA"/>
</dbReference>
<feature type="domain" description="SprT-like" evidence="1">
    <location>
        <begin position="17"/>
        <end position="126"/>
    </location>
</feature>
<accession>A0AB36J542</accession>
<evidence type="ECO:0000259" key="1">
    <source>
        <dbReference type="Pfam" id="PF10263"/>
    </source>
</evidence>
<evidence type="ECO:0000313" key="2">
    <source>
        <dbReference type="EMBL" id="OME10106.1"/>
    </source>
</evidence>